<accession>X1GAR2</accession>
<comment type="caution">
    <text evidence="2">The sequence shown here is derived from an EMBL/GenBank/DDBJ whole genome shotgun (WGS) entry which is preliminary data.</text>
</comment>
<gene>
    <name evidence="2" type="ORF">S03H2_03288</name>
</gene>
<dbReference type="InterPro" id="IPR018547">
    <property type="entry name" value="AbiEi_C"/>
</dbReference>
<name>X1GAR2_9ZZZZ</name>
<evidence type="ECO:0000313" key="2">
    <source>
        <dbReference type="EMBL" id="GAH30108.1"/>
    </source>
</evidence>
<dbReference type="EMBL" id="BARU01001201">
    <property type="protein sequence ID" value="GAH30108.1"/>
    <property type="molecule type" value="Genomic_DNA"/>
</dbReference>
<protein>
    <recommendedName>
        <fullName evidence="1">AbiEi antitoxin C-terminal domain-containing protein</fullName>
    </recommendedName>
</protein>
<dbReference type="Pfam" id="PF09407">
    <property type="entry name" value="AbiEi_1"/>
    <property type="match status" value="1"/>
</dbReference>
<evidence type="ECO:0000259" key="1">
    <source>
        <dbReference type="Pfam" id="PF09407"/>
    </source>
</evidence>
<dbReference type="AlphaFoldDB" id="X1GAR2"/>
<reference evidence="2" key="1">
    <citation type="journal article" date="2014" name="Front. Microbiol.">
        <title>High frequency of phylogenetically diverse reductive dehalogenase-homologous genes in deep subseafloor sedimentary metagenomes.</title>
        <authorList>
            <person name="Kawai M."/>
            <person name="Futagami T."/>
            <person name="Toyoda A."/>
            <person name="Takaki Y."/>
            <person name="Nishi S."/>
            <person name="Hori S."/>
            <person name="Arai W."/>
            <person name="Tsubouchi T."/>
            <person name="Morono Y."/>
            <person name="Uchiyama I."/>
            <person name="Ito T."/>
            <person name="Fujiyama A."/>
            <person name="Inagaki F."/>
            <person name="Takami H."/>
        </authorList>
    </citation>
    <scope>NUCLEOTIDE SEQUENCE</scope>
    <source>
        <strain evidence="2">Expedition CK06-06</strain>
    </source>
</reference>
<feature type="domain" description="AbiEi antitoxin C-terminal" evidence="1">
    <location>
        <begin position="71"/>
        <end position="212"/>
    </location>
</feature>
<organism evidence="2">
    <name type="scientific">marine sediment metagenome</name>
    <dbReference type="NCBI Taxonomy" id="412755"/>
    <lineage>
        <taxon>unclassified sequences</taxon>
        <taxon>metagenomes</taxon>
        <taxon>ecological metagenomes</taxon>
    </lineage>
</organism>
<proteinExistence type="predicted"/>
<sequence length="264" mass="30174">MRFRSLSDFVDSLQARGRYTFARDEAREALGGSDLALKRAIERLSKKRRIVMVGKKFYVIVPLEYRASGILPATWFIEDFMTFVGRPYYVGLLSAAALHGAAHQQPQEFHVITKQPKRDIEAAGLKIRFFMKSRMEQTPFVRVKTETGYIRVSSPGATAIDLVRYEARIGGMHRTVTVLQELAESIKGKELLEAAKLEKKLAYVQRLGYLLEKIGRGDIVSPLARWIATRQPIVIPLKPTFPRKGFPRDRQWRIIKNIEVEGEI</sequence>